<comment type="caution">
    <text evidence="3">The sequence shown here is derived from an EMBL/GenBank/DDBJ whole genome shotgun (WGS) entry which is preliminary data.</text>
</comment>
<feature type="domain" description="DUF6570" evidence="2">
    <location>
        <begin position="417"/>
        <end position="565"/>
    </location>
</feature>
<keyword evidence="4" id="KW-1185">Reference proteome</keyword>
<dbReference type="AlphaFoldDB" id="A0AA36HRN7"/>
<dbReference type="EMBL" id="CAUJNA010000231">
    <property type="protein sequence ID" value="CAJ1374089.1"/>
    <property type="molecule type" value="Genomic_DNA"/>
</dbReference>
<dbReference type="Pfam" id="PF20209">
    <property type="entry name" value="DUF6570"/>
    <property type="match status" value="1"/>
</dbReference>
<gene>
    <name evidence="3" type="ORF">EVOR1521_LOCUS3719</name>
</gene>
<protein>
    <recommendedName>
        <fullName evidence="2">DUF6570 domain-containing protein</fullName>
    </recommendedName>
</protein>
<organism evidence="3 4">
    <name type="scientific">Effrenium voratum</name>
    <dbReference type="NCBI Taxonomy" id="2562239"/>
    <lineage>
        <taxon>Eukaryota</taxon>
        <taxon>Sar</taxon>
        <taxon>Alveolata</taxon>
        <taxon>Dinophyceae</taxon>
        <taxon>Suessiales</taxon>
        <taxon>Symbiodiniaceae</taxon>
        <taxon>Effrenium</taxon>
    </lineage>
</organism>
<name>A0AA36HRN7_9DINO</name>
<feature type="compositionally biased region" description="Basic residues" evidence="1">
    <location>
        <begin position="195"/>
        <end position="227"/>
    </location>
</feature>
<dbReference type="Proteomes" id="UP001178507">
    <property type="component" value="Unassembled WGS sequence"/>
</dbReference>
<evidence type="ECO:0000259" key="2">
    <source>
        <dbReference type="Pfam" id="PF20209"/>
    </source>
</evidence>
<dbReference type="InterPro" id="IPR038765">
    <property type="entry name" value="Papain-like_cys_pep_sf"/>
</dbReference>
<dbReference type="SUPFAM" id="SSF54001">
    <property type="entry name" value="Cysteine proteinases"/>
    <property type="match status" value="1"/>
</dbReference>
<evidence type="ECO:0000313" key="3">
    <source>
        <dbReference type="EMBL" id="CAJ1374089.1"/>
    </source>
</evidence>
<feature type="compositionally biased region" description="Basic and acidic residues" evidence="1">
    <location>
        <begin position="242"/>
        <end position="253"/>
    </location>
</feature>
<feature type="region of interest" description="Disordered" evidence="1">
    <location>
        <begin position="175"/>
        <end position="263"/>
    </location>
</feature>
<reference evidence="3" key="1">
    <citation type="submission" date="2023-08" db="EMBL/GenBank/DDBJ databases">
        <authorList>
            <person name="Chen Y."/>
            <person name="Shah S."/>
            <person name="Dougan E. K."/>
            <person name="Thang M."/>
            <person name="Chan C."/>
        </authorList>
    </citation>
    <scope>NUCLEOTIDE SEQUENCE</scope>
</reference>
<accession>A0AA36HRN7</accession>
<dbReference type="InterPro" id="IPR046700">
    <property type="entry name" value="DUF6570"/>
</dbReference>
<proteinExistence type="predicted"/>
<evidence type="ECO:0000313" key="4">
    <source>
        <dbReference type="Proteomes" id="UP001178507"/>
    </source>
</evidence>
<dbReference type="Gene3D" id="3.90.70.10">
    <property type="entry name" value="Cysteine proteinases"/>
    <property type="match status" value="1"/>
</dbReference>
<evidence type="ECO:0000256" key="1">
    <source>
        <dbReference type="SAM" id="MobiDB-lite"/>
    </source>
</evidence>
<sequence length="741" mass="83335">MRAHFVDDSWPSASALILRVQQSPGDVLNWNDVNVRFPGKAAYLSKAQYAVTGFVWHGNDHYVAYLVHGQKWYCLNDAVVSEVAPGDLPSEACLVFLEKVVRLRAKSTRSCPRRSSPAPNALWLRLPEALAKAATQPLHPCVPAHAQQDRLAQASASPPGVGARLGKFASSVRLTRAIRNGEPRGSSAAAGGRKRDTRKRRGRQQKRSGRQQKRSGRQQKRSGRQQKRSGQLQKRSGRRQKRTSEREAGGHQEQKRRRLEAKREDIRRGRETLRVWPQRVQIAEQPCLLCDGVAFRVREELMAHIDEMHGGLQSYRNAFLRMESLCPHVVAGSEVRHYVSNYAEFLRRSALDWEASAQSCTRERELQASSVNMGTSRDPVQVLLHQRRVTEDMAHGKAPAAACEDCVEAFSGKRPWLCKYALANDLWLGRPDPLLWKANMTHEMCLALARTVATKVVLRAGGASQSESSNSSSSRWDYVFQQSGLVGSAVVFHNGDALDSLPPRKLNDSLAISFCVDLPTAEAQEQSRATVSRVVQLRLHRSEFVQQAEALRATNPVYRSGVAEINRQLLAEWFGNEDCWSVCVRQSVSTEAAQSVRQDGDVSRDLSETCVLAMEPQVEDFNSHGRETSMMLVGMLQKLEELEQAGARSVALEMESMVEEQRTLVDRLGRQKILDLCREIHQSCRQLSAAEQRDRLERELRDAVMGKSRWLNGSQEQPVPIEEEQVDRQARHLWLRAASSR</sequence>